<keyword evidence="12" id="KW-0479">Metal-binding</keyword>
<keyword evidence="15" id="KW-1185">Reference proteome</keyword>
<evidence type="ECO:0000256" key="3">
    <source>
        <dbReference type="ARBA" id="ARBA00022448"/>
    </source>
</evidence>
<evidence type="ECO:0000256" key="4">
    <source>
        <dbReference type="ARBA" id="ARBA00022475"/>
    </source>
</evidence>
<dbReference type="PANTHER" id="PTHR32024:SF2">
    <property type="entry name" value="TRK SYSTEM POTASSIUM UPTAKE PROTEIN TRKG-RELATED"/>
    <property type="match status" value="1"/>
</dbReference>
<feature type="binding site" evidence="12">
    <location>
        <position position="220"/>
    </location>
    <ligand>
        <name>K(+)</name>
        <dbReference type="ChEBI" id="CHEBI:29103"/>
    </ligand>
</feature>
<evidence type="ECO:0000256" key="6">
    <source>
        <dbReference type="ARBA" id="ARBA00022538"/>
    </source>
</evidence>
<keyword evidence="11 13" id="KW-0472">Membrane</keyword>
<dbReference type="GO" id="GO:0046872">
    <property type="term" value="F:metal ion binding"/>
    <property type="evidence" value="ECO:0007669"/>
    <property type="project" value="UniProtKB-KW"/>
</dbReference>
<evidence type="ECO:0000313" key="14">
    <source>
        <dbReference type="EMBL" id="MBC8591810.1"/>
    </source>
</evidence>
<comment type="subcellular location">
    <subcellularLocation>
        <location evidence="1">Cell inner membrane</location>
        <topology evidence="1">Multi-pass membrane protein</topology>
    </subcellularLocation>
</comment>
<name>A0A926INT6_9BACT</name>
<keyword evidence="8 12" id="KW-0630">Potassium</keyword>
<dbReference type="GO" id="GO:0005886">
    <property type="term" value="C:plasma membrane"/>
    <property type="evidence" value="ECO:0007669"/>
    <property type="project" value="UniProtKB-SubCell"/>
</dbReference>
<keyword evidence="4" id="KW-1003">Cell membrane</keyword>
<keyword evidence="3" id="KW-0813">Transport</keyword>
<evidence type="ECO:0000256" key="8">
    <source>
        <dbReference type="ARBA" id="ARBA00022958"/>
    </source>
</evidence>
<sequence length="483" mass="53229">MINSRIIYRIMGFLLLIETLMLLSCAGVSLFYREDDLMSFLQSGGITAFVGFLFLLIGRGAEKQLGRRDGYVIVTVAWIAFSLFGMLPFWLSGYIPSVTNAFFETMSGFSSTGATILDDIERLPHGLLFWRSMTQWIGGLGIVFFTIAVLPIFGVGGIQVFAAEASGPTHDKVHPRIGITAKWIWGIYAGLTGALIILLMIGGMSPFDSVCHAFTTTGTGGFSTKQASIEYYHSPYIEYVIGVFMFLSGINFTLLLLFVDGKFKKVAHDAELRWYFWSVTLITLFIAIVLYYTSSMDAEEAFRKSFFQVASLHTSTGFATADYMTWAPVLWGVLTVVMIMGACAGSTTGGMKCIRLLILGKISKNEFKHITHPNAVLPVRVNKQVISPSIRSTVLAFSFLYALLIIVGTLALMWMGVGLLEALGCTISSLGNMGPGLGLCGPAYSWNMLPDLAKWLLSFLMLLGRLELFTVLLLFSSDFWKKN</sequence>
<dbReference type="EMBL" id="JACRTF010000001">
    <property type="protein sequence ID" value="MBC8591810.1"/>
    <property type="molecule type" value="Genomic_DNA"/>
</dbReference>
<dbReference type="PANTHER" id="PTHR32024">
    <property type="entry name" value="TRK SYSTEM POTASSIUM UPTAKE PROTEIN TRKG-RELATED"/>
    <property type="match status" value="1"/>
</dbReference>
<protein>
    <submittedName>
        <fullName evidence="14">TrkH family potassium uptake protein</fullName>
    </submittedName>
</protein>
<evidence type="ECO:0000256" key="1">
    <source>
        <dbReference type="ARBA" id="ARBA00004429"/>
    </source>
</evidence>
<feature type="transmembrane region" description="Helical" evidence="13">
    <location>
        <begin position="183"/>
        <end position="204"/>
    </location>
</feature>
<keyword evidence="6" id="KW-0633">Potassium transport</keyword>
<keyword evidence="7 13" id="KW-0812">Transmembrane</keyword>
<accession>A0A926INT6</accession>
<gene>
    <name evidence="14" type="ORF">H8744_00870</name>
</gene>
<feature type="transmembrane region" description="Helical" evidence="13">
    <location>
        <begin position="239"/>
        <end position="260"/>
    </location>
</feature>
<dbReference type="InterPro" id="IPR004772">
    <property type="entry name" value="TrkH"/>
</dbReference>
<evidence type="ECO:0000256" key="5">
    <source>
        <dbReference type="ARBA" id="ARBA00022519"/>
    </source>
</evidence>
<proteinExistence type="inferred from homology"/>
<dbReference type="AlphaFoldDB" id="A0A926INT6"/>
<feature type="binding site" evidence="12">
    <location>
        <position position="433"/>
    </location>
    <ligand>
        <name>K(+)</name>
        <dbReference type="ChEBI" id="CHEBI:29103"/>
    </ligand>
</feature>
<keyword evidence="5" id="KW-0997">Cell inner membrane</keyword>
<dbReference type="InterPro" id="IPR003445">
    <property type="entry name" value="Cat_transpt"/>
</dbReference>
<feature type="transmembrane region" description="Helical" evidence="13">
    <location>
        <begin position="12"/>
        <end position="32"/>
    </location>
</feature>
<comment type="caution">
    <text evidence="14">The sequence shown here is derived from an EMBL/GenBank/DDBJ whole genome shotgun (WGS) entry which is preliminary data.</text>
</comment>
<feature type="transmembrane region" description="Helical" evidence="13">
    <location>
        <begin position="38"/>
        <end position="58"/>
    </location>
</feature>
<feature type="binding site" evidence="12">
    <location>
        <position position="316"/>
    </location>
    <ligand>
        <name>K(+)</name>
        <dbReference type="ChEBI" id="CHEBI:29103"/>
    </ligand>
</feature>
<feature type="transmembrane region" description="Helical" evidence="13">
    <location>
        <begin position="136"/>
        <end position="162"/>
    </location>
</feature>
<feature type="binding site" evidence="12">
    <location>
        <position position="112"/>
    </location>
    <ligand>
        <name>K(+)</name>
        <dbReference type="ChEBI" id="CHEBI:29103"/>
    </ligand>
</feature>
<dbReference type="Proteomes" id="UP000651085">
    <property type="component" value="Unassembled WGS sequence"/>
</dbReference>
<comment type="similarity">
    <text evidence="2">Belongs to the TrkH potassium transport family.</text>
</comment>
<dbReference type="PIRSF" id="PIRSF006247">
    <property type="entry name" value="TrkH"/>
    <property type="match status" value="1"/>
</dbReference>
<evidence type="ECO:0000256" key="12">
    <source>
        <dbReference type="PIRSR" id="PIRSR006247-1"/>
    </source>
</evidence>
<feature type="binding site" evidence="12">
    <location>
        <position position="432"/>
    </location>
    <ligand>
        <name>K(+)</name>
        <dbReference type="ChEBI" id="CHEBI:29103"/>
    </ligand>
</feature>
<feature type="transmembrane region" description="Helical" evidence="13">
    <location>
        <begin position="70"/>
        <end position="91"/>
    </location>
</feature>
<feature type="transmembrane region" description="Helical" evidence="13">
    <location>
        <begin position="323"/>
        <end position="345"/>
    </location>
</feature>
<evidence type="ECO:0000313" key="15">
    <source>
        <dbReference type="Proteomes" id="UP000651085"/>
    </source>
</evidence>
<feature type="transmembrane region" description="Helical" evidence="13">
    <location>
        <begin position="455"/>
        <end position="475"/>
    </location>
</feature>
<feature type="transmembrane region" description="Helical" evidence="13">
    <location>
        <begin position="272"/>
        <end position="292"/>
    </location>
</feature>
<keyword evidence="9 13" id="KW-1133">Transmembrane helix</keyword>
<dbReference type="Pfam" id="PF02386">
    <property type="entry name" value="TrkH"/>
    <property type="match status" value="1"/>
</dbReference>
<evidence type="ECO:0000256" key="2">
    <source>
        <dbReference type="ARBA" id="ARBA00009137"/>
    </source>
</evidence>
<organism evidence="14 15">
    <name type="scientific">Jilunia laotingensis</name>
    <dbReference type="NCBI Taxonomy" id="2763675"/>
    <lineage>
        <taxon>Bacteria</taxon>
        <taxon>Pseudomonadati</taxon>
        <taxon>Bacteroidota</taxon>
        <taxon>Bacteroidia</taxon>
        <taxon>Bacteroidales</taxon>
        <taxon>Bacteroidaceae</taxon>
        <taxon>Jilunia</taxon>
    </lineage>
</organism>
<evidence type="ECO:0000256" key="9">
    <source>
        <dbReference type="ARBA" id="ARBA00022989"/>
    </source>
</evidence>
<evidence type="ECO:0000256" key="10">
    <source>
        <dbReference type="ARBA" id="ARBA00023065"/>
    </source>
</evidence>
<evidence type="ECO:0000256" key="13">
    <source>
        <dbReference type="SAM" id="Phobius"/>
    </source>
</evidence>
<feature type="transmembrane region" description="Helical" evidence="13">
    <location>
        <begin position="393"/>
        <end position="414"/>
    </location>
</feature>
<dbReference type="GO" id="GO:0015379">
    <property type="term" value="F:potassium:chloride symporter activity"/>
    <property type="evidence" value="ECO:0007669"/>
    <property type="project" value="InterPro"/>
</dbReference>
<reference evidence="14" key="1">
    <citation type="submission" date="2020-08" db="EMBL/GenBank/DDBJ databases">
        <title>Genome public.</title>
        <authorList>
            <person name="Liu C."/>
            <person name="Sun Q."/>
        </authorList>
    </citation>
    <scope>NUCLEOTIDE SEQUENCE</scope>
    <source>
        <strain evidence="14">N12</strain>
    </source>
</reference>
<evidence type="ECO:0000256" key="7">
    <source>
        <dbReference type="ARBA" id="ARBA00022692"/>
    </source>
</evidence>
<dbReference type="RefSeq" id="WP_262433031.1">
    <property type="nucleotide sequence ID" value="NZ_JACRTF010000001.1"/>
</dbReference>
<evidence type="ECO:0000256" key="11">
    <source>
        <dbReference type="ARBA" id="ARBA00023136"/>
    </source>
</evidence>
<keyword evidence="10" id="KW-0406">Ion transport</keyword>